<comment type="caution">
    <text evidence="2">The sequence shown here is derived from an EMBL/GenBank/DDBJ whole genome shotgun (WGS) entry which is preliminary data.</text>
</comment>
<evidence type="ECO:0000313" key="3">
    <source>
        <dbReference type="Proteomes" id="UP001500227"/>
    </source>
</evidence>
<dbReference type="InterPro" id="IPR008407">
    <property type="entry name" value="Brnchd-chn_aa_trnsp_AzlD"/>
</dbReference>
<gene>
    <name evidence="2" type="ORF">GCM10023337_20460</name>
</gene>
<keyword evidence="1" id="KW-0812">Transmembrane</keyword>
<accession>A0ABP9MDB5</accession>
<feature type="transmembrane region" description="Helical" evidence="1">
    <location>
        <begin position="6"/>
        <end position="23"/>
    </location>
</feature>
<dbReference type="Proteomes" id="UP001500227">
    <property type="component" value="Unassembled WGS sequence"/>
</dbReference>
<dbReference type="RefSeq" id="WP_345371577.1">
    <property type="nucleotide sequence ID" value="NZ_BAABKD010000011.1"/>
</dbReference>
<feature type="transmembrane region" description="Helical" evidence="1">
    <location>
        <begin position="72"/>
        <end position="90"/>
    </location>
</feature>
<proteinExistence type="predicted"/>
<evidence type="ECO:0000313" key="2">
    <source>
        <dbReference type="EMBL" id="GAA5092729.1"/>
    </source>
</evidence>
<organism evidence="2 3">
    <name type="scientific">Paenalcaligenes hermetiae</name>
    <dbReference type="NCBI Taxonomy" id="1157987"/>
    <lineage>
        <taxon>Bacteria</taxon>
        <taxon>Pseudomonadati</taxon>
        <taxon>Pseudomonadota</taxon>
        <taxon>Betaproteobacteria</taxon>
        <taxon>Burkholderiales</taxon>
        <taxon>Alcaligenaceae</taxon>
        <taxon>Paenalcaligenes</taxon>
    </lineage>
</organism>
<name>A0ABP9MDB5_9BURK</name>
<keyword evidence="1" id="KW-0472">Membrane</keyword>
<dbReference type="EMBL" id="BAABKD010000011">
    <property type="protein sequence ID" value="GAA5092729.1"/>
    <property type="molecule type" value="Genomic_DNA"/>
</dbReference>
<evidence type="ECO:0000256" key="1">
    <source>
        <dbReference type="SAM" id="Phobius"/>
    </source>
</evidence>
<dbReference type="Pfam" id="PF05437">
    <property type="entry name" value="AzlD"/>
    <property type="match status" value="1"/>
</dbReference>
<keyword evidence="3" id="KW-1185">Reference proteome</keyword>
<protein>
    <recommendedName>
        <fullName evidence="4">Branched-chain amino acid ABC transporter</fullName>
    </recommendedName>
</protein>
<keyword evidence="1" id="KW-1133">Transmembrane helix</keyword>
<feature type="transmembrane region" description="Helical" evidence="1">
    <location>
        <begin position="43"/>
        <end position="66"/>
    </location>
</feature>
<feature type="transmembrane region" description="Helical" evidence="1">
    <location>
        <begin position="97"/>
        <end position="117"/>
    </location>
</feature>
<evidence type="ECO:0008006" key="4">
    <source>
        <dbReference type="Google" id="ProtNLM"/>
    </source>
</evidence>
<reference evidence="3" key="1">
    <citation type="journal article" date="2019" name="Int. J. Syst. Evol. Microbiol.">
        <title>The Global Catalogue of Microorganisms (GCM) 10K type strain sequencing project: providing services to taxonomists for standard genome sequencing and annotation.</title>
        <authorList>
            <consortium name="The Broad Institute Genomics Platform"/>
            <consortium name="The Broad Institute Genome Sequencing Center for Infectious Disease"/>
            <person name="Wu L."/>
            <person name="Ma J."/>
        </authorList>
    </citation>
    <scope>NUCLEOTIDE SEQUENCE [LARGE SCALE GENOMIC DNA]</scope>
    <source>
        <strain evidence="3">JCM 18423</strain>
    </source>
</reference>
<sequence>MDTKSVFFLLVGAGVGTYLLRYLPMRWYLTLQTIFERPDLRAVLVTLGPAAIVALLVVSLSGLVGLNTPKVALGQVGPIGLACTVMWIVFRWWRNTILITVIGVFSYGVVLYSQSLFSLSGL</sequence>